<protein>
    <submittedName>
        <fullName evidence="7">Sigma factor</fullName>
    </submittedName>
</protein>
<dbReference type="InterPro" id="IPR007627">
    <property type="entry name" value="RNA_pol_sigma70_r2"/>
</dbReference>
<keyword evidence="5" id="KW-0804">Transcription</keyword>
<dbReference type="PANTHER" id="PTHR30603:SF47">
    <property type="entry name" value="RNA POLYMERASE SIGMA FACTOR SIGD, CHLOROPLASTIC"/>
    <property type="match status" value="1"/>
</dbReference>
<dbReference type="AlphaFoldDB" id="A0A0G2SY87"/>
<evidence type="ECO:0000256" key="4">
    <source>
        <dbReference type="ARBA" id="ARBA00023125"/>
    </source>
</evidence>
<dbReference type="InterPro" id="IPR007630">
    <property type="entry name" value="RNA_pol_sigma70_r4"/>
</dbReference>
<dbReference type="CDD" id="cd06171">
    <property type="entry name" value="Sigma70_r4"/>
    <property type="match status" value="1"/>
</dbReference>
<reference evidence="7" key="1">
    <citation type="journal article" date="2015" name="Plant Cell">
        <title>Coordinated rates of evolution between interacting plastid and nuclear genes in Geraniaceae.</title>
        <authorList>
            <person name="Zhang J."/>
            <person name="Ruhlman T.A."/>
            <person name="Sabir J."/>
            <person name="Blazier J.C."/>
            <person name="Jansen R.K."/>
        </authorList>
    </citation>
    <scope>NUCLEOTIDE SEQUENCE</scope>
</reference>
<dbReference type="GO" id="GO:0071482">
    <property type="term" value="P:cellular response to light stimulus"/>
    <property type="evidence" value="ECO:0007669"/>
    <property type="project" value="UniProtKB-ARBA"/>
</dbReference>
<dbReference type="GO" id="GO:0003677">
    <property type="term" value="F:DNA binding"/>
    <property type="evidence" value="ECO:0007669"/>
    <property type="project" value="UniProtKB-KW"/>
</dbReference>
<evidence type="ECO:0000256" key="3">
    <source>
        <dbReference type="ARBA" id="ARBA00023082"/>
    </source>
</evidence>
<dbReference type="PROSITE" id="PS00715">
    <property type="entry name" value="SIGMA70_1"/>
    <property type="match status" value="1"/>
</dbReference>
<dbReference type="Pfam" id="PF04539">
    <property type="entry name" value="Sigma70_r3"/>
    <property type="match status" value="1"/>
</dbReference>
<dbReference type="SUPFAM" id="SSF88659">
    <property type="entry name" value="Sigma3 and sigma4 domains of RNA polymerase sigma factors"/>
    <property type="match status" value="2"/>
</dbReference>
<dbReference type="InterPro" id="IPR036388">
    <property type="entry name" value="WH-like_DNA-bd_sf"/>
</dbReference>
<dbReference type="InterPro" id="IPR013324">
    <property type="entry name" value="RNA_pol_sigma_r3/r4-like"/>
</dbReference>
<dbReference type="SUPFAM" id="SSF88946">
    <property type="entry name" value="Sigma2 domain of RNA polymerase sigma factors"/>
    <property type="match status" value="1"/>
</dbReference>
<dbReference type="InterPro" id="IPR000943">
    <property type="entry name" value="RNA_pol_sigma70"/>
</dbReference>
<comment type="similarity">
    <text evidence="1">Belongs to the sigma-70 factor family.</text>
</comment>
<keyword evidence="2" id="KW-0805">Transcription regulation</keyword>
<dbReference type="Gene3D" id="1.20.120.1810">
    <property type="match status" value="1"/>
</dbReference>
<sequence length="420" mass="46983">MAIATVCSSSPNCSPTLPKISPPSLKIHHHNHQPLPSTSGFDLNLVSNDALTTAPAAQTVALAGAALEAAMLGEVNYERETNGIDGLAARRKKRRERRKGLEDKGYEEVPLLPPVTPRSRHLTRKQEEQFCMCLKEGARLEAERRKLVAALKHEPSLEQLARVMGMKKRSIDNILYNTTESEERLIRAYRGLIVSVAVGYQGKGLSLQDLVQVGSVGLLRGAEKFDPKRGYKLSTYAYWWIRQAITIAVAIESRPFRLPGSACSLLVKIIEAKNILSSRLRRLPSHYEIAELLDVQVSRVKLICRKSRPPSSLDRAIVTDRGSVKIQDIIAVPDELTPEQIVRDQQIKEEVERLLGTLSKRESDILRLRYGLDGHPPKSYKEIGDILNLSRERIRQISIEALTKLQQTSSVNNLKLLYGV</sequence>
<dbReference type="NCBIfam" id="TIGR02937">
    <property type="entry name" value="sigma70-ECF"/>
    <property type="match status" value="1"/>
</dbReference>
<name>A0A0G2SY87_9ROSI</name>
<dbReference type="InterPro" id="IPR013325">
    <property type="entry name" value="RNA_pol_sigma_r2"/>
</dbReference>
<keyword evidence="3" id="KW-0731">Sigma factor</keyword>
<evidence type="ECO:0000256" key="5">
    <source>
        <dbReference type="ARBA" id="ARBA00023163"/>
    </source>
</evidence>
<gene>
    <name evidence="7" type="primary">sig4</name>
</gene>
<dbReference type="PRINTS" id="PR00046">
    <property type="entry name" value="SIGMA70FCT"/>
</dbReference>
<accession>A0A0G2SY87</accession>
<organism evidence="7">
    <name type="scientific">Monsonia marlothii</name>
    <dbReference type="NCBI Taxonomy" id="163685"/>
    <lineage>
        <taxon>Eukaryota</taxon>
        <taxon>Viridiplantae</taxon>
        <taxon>Streptophyta</taxon>
        <taxon>Embryophyta</taxon>
        <taxon>Tracheophyta</taxon>
        <taxon>Spermatophyta</taxon>
        <taxon>Magnoliopsida</taxon>
        <taxon>eudicotyledons</taxon>
        <taxon>Gunneridae</taxon>
        <taxon>Pentapetalae</taxon>
        <taxon>rosids</taxon>
        <taxon>malvids</taxon>
        <taxon>Geraniales</taxon>
        <taxon>Geraniaceae</taxon>
        <taxon>Monsonia</taxon>
    </lineage>
</organism>
<evidence type="ECO:0000256" key="1">
    <source>
        <dbReference type="ARBA" id="ARBA00007788"/>
    </source>
</evidence>
<dbReference type="EMBL" id="KJ916944">
    <property type="protein sequence ID" value="AKC88713.1"/>
    <property type="molecule type" value="mRNA"/>
</dbReference>
<dbReference type="InterPro" id="IPR050239">
    <property type="entry name" value="Sigma-70_RNA_pol_init_factors"/>
</dbReference>
<dbReference type="Gene3D" id="1.10.10.10">
    <property type="entry name" value="Winged helix-like DNA-binding domain superfamily/Winged helix DNA-binding domain"/>
    <property type="match status" value="2"/>
</dbReference>
<dbReference type="Pfam" id="PF04542">
    <property type="entry name" value="Sigma70_r2"/>
    <property type="match status" value="1"/>
</dbReference>
<feature type="domain" description="RNA polymerase sigma-70" evidence="6">
    <location>
        <begin position="209"/>
        <end position="222"/>
    </location>
</feature>
<keyword evidence="4" id="KW-0238">DNA-binding</keyword>
<dbReference type="GO" id="GO:0016987">
    <property type="term" value="F:sigma factor activity"/>
    <property type="evidence" value="ECO:0007669"/>
    <property type="project" value="UniProtKB-KW"/>
</dbReference>
<evidence type="ECO:0000313" key="7">
    <source>
        <dbReference type="EMBL" id="AKC88713.1"/>
    </source>
</evidence>
<proteinExistence type="evidence at transcript level"/>
<evidence type="ECO:0000256" key="2">
    <source>
        <dbReference type="ARBA" id="ARBA00023015"/>
    </source>
</evidence>
<dbReference type="InterPro" id="IPR007624">
    <property type="entry name" value="RNA_pol_sigma70_r3"/>
</dbReference>
<dbReference type="GO" id="GO:0006352">
    <property type="term" value="P:DNA-templated transcription initiation"/>
    <property type="evidence" value="ECO:0007669"/>
    <property type="project" value="InterPro"/>
</dbReference>
<dbReference type="Pfam" id="PF04545">
    <property type="entry name" value="Sigma70_r4"/>
    <property type="match status" value="1"/>
</dbReference>
<evidence type="ECO:0000259" key="6">
    <source>
        <dbReference type="PROSITE" id="PS00715"/>
    </source>
</evidence>
<dbReference type="PANTHER" id="PTHR30603">
    <property type="entry name" value="RNA POLYMERASE SIGMA FACTOR RPO"/>
    <property type="match status" value="1"/>
</dbReference>
<dbReference type="InterPro" id="IPR014284">
    <property type="entry name" value="RNA_pol_sigma-70_dom"/>
</dbReference>